<dbReference type="InParanoid" id="A0A1Y2FXE4"/>
<organism evidence="2 3">
    <name type="scientific">Leucosporidium creatinivorum</name>
    <dbReference type="NCBI Taxonomy" id="106004"/>
    <lineage>
        <taxon>Eukaryota</taxon>
        <taxon>Fungi</taxon>
        <taxon>Dikarya</taxon>
        <taxon>Basidiomycota</taxon>
        <taxon>Pucciniomycotina</taxon>
        <taxon>Microbotryomycetes</taxon>
        <taxon>Leucosporidiales</taxon>
        <taxon>Leucosporidium</taxon>
    </lineage>
</organism>
<feature type="compositionally biased region" description="Acidic residues" evidence="1">
    <location>
        <begin position="863"/>
        <end position="872"/>
    </location>
</feature>
<proteinExistence type="predicted"/>
<dbReference type="Gene3D" id="1.25.40.10">
    <property type="entry name" value="Tetratricopeptide repeat domain"/>
    <property type="match status" value="1"/>
</dbReference>
<dbReference type="EMBL" id="MCGR01000008">
    <property type="protein sequence ID" value="ORY88735.1"/>
    <property type="molecule type" value="Genomic_DNA"/>
</dbReference>
<dbReference type="Proteomes" id="UP000193467">
    <property type="component" value="Unassembled WGS sequence"/>
</dbReference>
<gene>
    <name evidence="2" type="ORF">BCR35DRAFT_350677</name>
</gene>
<feature type="compositionally biased region" description="Low complexity" evidence="1">
    <location>
        <begin position="62"/>
        <end position="89"/>
    </location>
</feature>
<sequence length="902" mass="101285">MLPSLRRATSRLAVSLEPKAPCTCGFFSPSRASDGLSSSRKGKEVVRQLQTRSLSSSPALRTESLASTSASPSAASLSSPPPLADSSTSLDDLETALKSQSRAKLHFVLLHLSDEALASIPRPTYDALFDILSTNNYRPGWSRLTASRRWGAIKLLRRLSDQLGFPTRPEHTRKAFRVGVQWERERHERKATGETGEWDTTDQELARRKYLEDLRDEFLRLSKPLTRGRKDLLLLAEYAQAVLAREDDFEEQPNVYSPSTHHPQPPASSDDPPLTYISSSSASAFLPALFRDNPRLALAHLSSMLDLLQLPTHEILRQVLHGAMTSDDDAYAQAREVLDSACTGGARSGQKELDLLLERRLKALEQEEMIAERPVVAFLRWIAMERLPKQGYEALEPTREEWLLLALRLWEGVYGVARWDTPKSRESLELLESLLKEAAPTETFDDSYPERSRAKGTPARSTPPRPSPALVKAIDLSLAHLEPPVLVSLANRLLTSVTIHTQAPSIARHIYFTLRRLAPLHSPKPFEWHIALRPLFLSLVLSASSANDSALVLQLYYEWTSAAMPYPRGAWTPVWRAVGHRSDIDEVARIVGDYEETHRERVASTIVSQIIIASASQPYYLRTLRLVDYLRTRPPRASFNPSLSPVIRIPLRAYNAVLRRIASTYQDRRKESLHIFSYLVADGWKPTTETFNALLAAQVFRPKFHVEDIDNAGEAYNALVRSGCEADEMTLSLVVFGFLRMARGGEKRAVGLQAALATFTKGVEQGKLVRGQQVAGLIRVLGAREKWEDAKGVAERWWRGVVKVQEREGERFGRRNPDGSGRDWRREMKEVEDAQKALTLMESRVIKRRKSPLVNLPSAELDAEIEEQEEVGQDQAAQEIDEDDQAISPIAFPLVDSVYDKS</sequence>
<dbReference type="AlphaFoldDB" id="A0A1Y2FXE4"/>
<evidence type="ECO:0000313" key="3">
    <source>
        <dbReference type="Proteomes" id="UP000193467"/>
    </source>
</evidence>
<dbReference type="InterPro" id="IPR011990">
    <property type="entry name" value="TPR-like_helical_dom_sf"/>
</dbReference>
<dbReference type="OrthoDB" id="2533696at2759"/>
<feature type="region of interest" description="Disordered" evidence="1">
    <location>
        <begin position="31"/>
        <end position="89"/>
    </location>
</feature>
<keyword evidence="3" id="KW-1185">Reference proteome</keyword>
<accession>A0A1Y2FXE4</accession>
<feature type="region of interest" description="Disordered" evidence="1">
    <location>
        <begin position="250"/>
        <end position="275"/>
    </location>
</feature>
<feature type="region of interest" description="Disordered" evidence="1">
    <location>
        <begin position="441"/>
        <end position="467"/>
    </location>
</feature>
<feature type="compositionally biased region" description="Polar residues" evidence="1">
    <location>
        <begin position="48"/>
        <end position="59"/>
    </location>
</feature>
<feature type="region of interest" description="Disordered" evidence="1">
    <location>
        <begin position="863"/>
        <end position="886"/>
    </location>
</feature>
<reference evidence="2 3" key="1">
    <citation type="submission" date="2016-07" db="EMBL/GenBank/DDBJ databases">
        <title>Pervasive Adenine N6-methylation of Active Genes in Fungi.</title>
        <authorList>
            <consortium name="DOE Joint Genome Institute"/>
            <person name="Mondo S.J."/>
            <person name="Dannebaum R.O."/>
            <person name="Kuo R.C."/>
            <person name="Labutti K."/>
            <person name="Haridas S."/>
            <person name="Kuo A."/>
            <person name="Salamov A."/>
            <person name="Ahrendt S.R."/>
            <person name="Lipzen A."/>
            <person name="Sullivan W."/>
            <person name="Andreopoulos W.B."/>
            <person name="Clum A."/>
            <person name="Lindquist E."/>
            <person name="Daum C."/>
            <person name="Ramamoorthy G.K."/>
            <person name="Gryganskyi A."/>
            <person name="Culley D."/>
            <person name="Magnuson J.K."/>
            <person name="James T.Y."/>
            <person name="O'Malley M.A."/>
            <person name="Stajich J.E."/>
            <person name="Spatafora J.W."/>
            <person name="Visel A."/>
            <person name="Grigoriev I.V."/>
        </authorList>
    </citation>
    <scope>NUCLEOTIDE SEQUENCE [LARGE SCALE GENOMIC DNA]</scope>
    <source>
        <strain evidence="2 3">62-1032</strain>
    </source>
</reference>
<evidence type="ECO:0000256" key="1">
    <source>
        <dbReference type="SAM" id="MobiDB-lite"/>
    </source>
</evidence>
<protein>
    <submittedName>
        <fullName evidence="2">Uncharacterized protein</fullName>
    </submittedName>
</protein>
<evidence type="ECO:0000313" key="2">
    <source>
        <dbReference type="EMBL" id="ORY88735.1"/>
    </source>
</evidence>
<name>A0A1Y2FXE4_9BASI</name>
<comment type="caution">
    <text evidence="2">The sequence shown here is derived from an EMBL/GenBank/DDBJ whole genome shotgun (WGS) entry which is preliminary data.</text>
</comment>